<name>A0A3A6PBP3_9BACL</name>
<dbReference type="AlphaFoldDB" id="A0A3A6PBP3"/>
<dbReference type="Proteomes" id="UP000267798">
    <property type="component" value="Unassembled WGS sequence"/>
</dbReference>
<protein>
    <submittedName>
        <fullName evidence="2">Uncharacterized protein</fullName>
    </submittedName>
</protein>
<evidence type="ECO:0000313" key="3">
    <source>
        <dbReference type="Proteomes" id="UP000267798"/>
    </source>
</evidence>
<proteinExistence type="predicted"/>
<sequence length="154" mass="17733">MEDAKKFAIKRPIGKYALIPYGILMLGLVAMLFNRVNFSNSQFIVVLLSFAVSVHVTWFIIAAIQFIRFTPRHLQLQDHVIAIYNMEIRPAEIEKIIVQGYFNPSIGIVPRGKRFVPASQCFAFREHDASIKALHEWAELNQVEVKAGRYQTWI</sequence>
<comment type="caution">
    <text evidence="2">The sequence shown here is derived from an EMBL/GenBank/DDBJ whole genome shotgun (WGS) entry which is preliminary data.</text>
</comment>
<keyword evidence="3" id="KW-1185">Reference proteome</keyword>
<dbReference type="OrthoDB" id="2666190at2"/>
<feature type="transmembrane region" description="Helical" evidence="1">
    <location>
        <begin position="16"/>
        <end position="36"/>
    </location>
</feature>
<keyword evidence="1" id="KW-0472">Membrane</keyword>
<organism evidence="2 3">
    <name type="scientific">Paenibacillus pinisoli</name>
    <dbReference type="NCBI Taxonomy" id="1276110"/>
    <lineage>
        <taxon>Bacteria</taxon>
        <taxon>Bacillati</taxon>
        <taxon>Bacillota</taxon>
        <taxon>Bacilli</taxon>
        <taxon>Bacillales</taxon>
        <taxon>Paenibacillaceae</taxon>
        <taxon>Paenibacillus</taxon>
    </lineage>
</organism>
<evidence type="ECO:0000256" key="1">
    <source>
        <dbReference type="SAM" id="Phobius"/>
    </source>
</evidence>
<dbReference type="EMBL" id="QXQB01000005">
    <property type="protein sequence ID" value="RJX37645.1"/>
    <property type="molecule type" value="Genomic_DNA"/>
</dbReference>
<reference evidence="2 3" key="1">
    <citation type="submission" date="2018-09" db="EMBL/GenBank/DDBJ databases">
        <title>Paenibacillus aracenensis nov. sp. isolated from a cave in southern Spain.</title>
        <authorList>
            <person name="Jurado V."/>
            <person name="Gutierrez-Patricio S."/>
            <person name="Gonzalez-Pimentel J.L."/>
            <person name="Miller A.Z."/>
            <person name="Laiz L."/>
            <person name="Saiz-Jimenez C."/>
        </authorList>
    </citation>
    <scope>NUCLEOTIDE SEQUENCE [LARGE SCALE GENOMIC DNA]</scope>
    <source>
        <strain evidence="2 3">JCM 19203</strain>
    </source>
</reference>
<accession>A0A3A6PBP3</accession>
<dbReference type="RefSeq" id="WP_120113570.1">
    <property type="nucleotide sequence ID" value="NZ_QXQB01000005.1"/>
</dbReference>
<evidence type="ECO:0000313" key="2">
    <source>
        <dbReference type="EMBL" id="RJX37645.1"/>
    </source>
</evidence>
<gene>
    <name evidence="2" type="ORF">D3P09_21970</name>
</gene>
<keyword evidence="1" id="KW-0812">Transmembrane</keyword>
<feature type="transmembrane region" description="Helical" evidence="1">
    <location>
        <begin position="42"/>
        <end position="67"/>
    </location>
</feature>
<keyword evidence="1" id="KW-1133">Transmembrane helix</keyword>